<feature type="chain" id="PRO_5037251731" description="DUF5777 domain-containing protein" evidence="1">
    <location>
        <begin position="23"/>
        <end position="289"/>
    </location>
</feature>
<feature type="signal peptide" evidence="1">
    <location>
        <begin position="1"/>
        <end position="22"/>
    </location>
</feature>
<dbReference type="EMBL" id="JAESIY010000003">
    <property type="protein sequence ID" value="MBL3655832.1"/>
    <property type="molecule type" value="Genomic_DNA"/>
</dbReference>
<name>A0A937F3T9_9BACT</name>
<comment type="caution">
    <text evidence="3">The sequence shown here is derived from an EMBL/GenBank/DDBJ whole genome shotgun (WGS) entry which is preliminary data.</text>
</comment>
<organism evidence="3 4">
    <name type="scientific">Fulvivirga sediminis</name>
    <dbReference type="NCBI Taxonomy" id="2803949"/>
    <lineage>
        <taxon>Bacteria</taxon>
        <taxon>Pseudomonadati</taxon>
        <taxon>Bacteroidota</taxon>
        <taxon>Cytophagia</taxon>
        <taxon>Cytophagales</taxon>
        <taxon>Fulvivirgaceae</taxon>
        <taxon>Fulvivirga</taxon>
    </lineage>
</organism>
<sequence>MKKLTFTLILLCLMAMKGYSQDDLLSDLEAEQPEGPQIVTSTFKGTRLINGHSVETRKEGTLEFMISHRFGTLNSGSYNFWGLDQASIRIALEYAVFDRFMIGVGRSSYQKTYDGYLKYKLLQQQKGSVNMPISVVLFSSLAIKTLKRTDDFPVTFDDKLASTYQMLIARKFSDRLSLQVSPTFVQYGLIEANETRGDVLAIGVGGRLKLTNRLAINAEYFPQLRDKGDQFQNAFAIGVDIETGGHVFQLQFTNATSMIEKGFVGESTNDFFDGDIHFGFNISRAFQLK</sequence>
<evidence type="ECO:0000313" key="3">
    <source>
        <dbReference type="EMBL" id="MBL3655832.1"/>
    </source>
</evidence>
<protein>
    <recommendedName>
        <fullName evidence="2">DUF5777 domain-containing protein</fullName>
    </recommendedName>
</protein>
<accession>A0A937F3T9</accession>
<dbReference type="InterPro" id="IPR045916">
    <property type="entry name" value="DUF5777"/>
</dbReference>
<keyword evidence="1" id="KW-0732">Signal</keyword>
<evidence type="ECO:0000259" key="2">
    <source>
        <dbReference type="Pfam" id="PF19089"/>
    </source>
</evidence>
<proteinExistence type="predicted"/>
<evidence type="ECO:0000256" key="1">
    <source>
        <dbReference type="SAM" id="SignalP"/>
    </source>
</evidence>
<reference evidence="3" key="1">
    <citation type="submission" date="2021-01" db="EMBL/GenBank/DDBJ databases">
        <title>Fulvivirga kasyanovii gen. nov., sp nov., a novel member of the phylum Bacteroidetes isolated from seawater in a mussel farm.</title>
        <authorList>
            <person name="Zhao L.-H."/>
            <person name="Wang Z.-J."/>
        </authorList>
    </citation>
    <scope>NUCLEOTIDE SEQUENCE</scope>
    <source>
        <strain evidence="3">2943</strain>
    </source>
</reference>
<feature type="domain" description="DUF5777" evidence="2">
    <location>
        <begin position="43"/>
        <end position="286"/>
    </location>
</feature>
<evidence type="ECO:0000313" key="4">
    <source>
        <dbReference type="Proteomes" id="UP000659388"/>
    </source>
</evidence>
<gene>
    <name evidence="3" type="ORF">JL102_06805</name>
</gene>
<dbReference type="Proteomes" id="UP000659388">
    <property type="component" value="Unassembled WGS sequence"/>
</dbReference>
<dbReference type="AlphaFoldDB" id="A0A937F3T9"/>
<dbReference type="Pfam" id="PF19089">
    <property type="entry name" value="DUF5777"/>
    <property type="match status" value="1"/>
</dbReference>
<keyword evidence="4" id="KW-1185">Reference proteome</keyword>